<feature type="transmembrane region" description="Helical" evidence="5">
    <location>
        <begin position="441"/>
        <end position="460"/>
    </location>
</feature>
<dbReference type="InterPro" id="IPR011701">
    <property type="entry name" value="MFS"/>
</dbReference>
<feature type="transmembrane region" description="Helical" evidence="5">
    <location>
        <begin position="231"/>
        <end position="250"/>
    </location>
</feature>
<protein>
    <submittedName>
        <fullName evidence="7">MFS transporter</fullName>
    </submittedName>
</protein>
<feature type="transmembrane region" description="Helical" evidence="5">
    <location>
        <begin position="332"/>
        <end position="351"/>
    </location>
</feature>
<comment type="caution">
    <text evidence="7">The sequence shown here is derived from an EMBL/GenBank/DDBJ whole genome shotgun (WGS) entry which is preliminary data.</text>
</comment>
<organism evidence="7 8">
    <name type="scientific">Winogradskya humida</name>
    <dbReference type="NCBI Taxonomy" id="113566"/>
    <lineage>
        <taxon>Bacteria</taxon>
        <taxon>Bacillati</taxon>
        <taxon>Actinomycetota</taxon>
        <taxon>Actinomycetes</taxon>
        <taxon>Micromonosporales</taxon>
        <taxon>Micromonosporaceae</taxon>
        <taxon>Winogradskya</taxon>
    </lineage>
</organism>
<evidence type="ECO:0000256" key="2">
    <source>
        <dbReference type="ARBA" id="ARBA00022692"/>
    </source>
</evidence>
<evidence type="ECO:0000313" key="8">
    <source>
        <dbReference type="Proteomes" id="UP000603200"/>
    </source>
</evidence>
<accession>A0ABQ3ZTM2</accession>
<gene>
    <name evidence="7" type="ORF">Ahu01nite_050480</name>
</gene>
<dbReference type="Gene3D" id="1.20.1250.20">
    <property type="entry name" value="MFS general substrate transporter like domains"/>
    <property type="match status" value="1"/>
</dbReference>
<feature type="transmembrane region" description="Helical" evidence="5">
    <location>
        <begin position="363"/>
        <end position="388"/>
    </location>
</feature>
<evidence type="ECO:0000259" key="6">
    <source>
        <dbReference type="PROSITE" id="PS50850"/>
    </source>
</evidence>
<sequence length="486" mass="49847">MSTETGRSERPWLALAAVCLGVMMTFVNITATVGSLSAIQADLHASATTIVWVTSAYSLVVAGLTLSMGTLGDLLGRRLVFLAGIVVLGAGSVLAFTAHSAGTLIAAEAVMGAGGAMILPTSLTIVSHNFPDPHQRTEAISIWAGASGLGLAAGPIVAGALLEGFSWHSVFLANAVLAVVVLIVTPLLVAESRHLGRRLDVPGLLLATTTVTALTYAIIEGGHNGIGAGRVLAALAVFVVALVLFVVVELRSADPMLQLRLFRSAAFSTAMLVAVAAMFGFGGVPLLVVLYVQRVQGASALDTGFQLLPLFVVYIAVSAVAARLARRVGLRVMLGGGLLITAAGAALLLITPAHQSYAHVWPGLVLFGLGEGLVLAPVTAAAVASVGAERAGMASAALNMFRQIGSVLGTSILGTILTSHFASKLAEAEAPPTAFTESVHLGFAVAAVVFAVVSVPAWLYSVRRKAVQREQVPGEPADRLAQVLRP</sequence>
<dbReference type="EMBL" id="BOMN01000063">
    <property type="protein sequence ID" value="GIE21946.1"/>
    <property type="molecule type" value="Genomic_DNA"/>
</dbReference>
<feature type="transmembrane region" description="Helical" evidence="5">
    <location>
        <begin position="167"/>
        <end position="189"/>
    </location>
</feature>
<feature type="transmembrane region" description="Helical" evidence="5">
    <location>
        <begin position="45"/>
        <end position="67"/>
    </location>
</feature>
<keyword evidence="2 5" id="KW-0812">Transmembrane</keyword>
<dbReference type="Gene3D" id="1.20.1720.10">
    <property type="entry name" value="Multidrug resistance protein D"/>
    <property type="match status" value="1"/>
</dbReference>
<feature type="transmembrane region" description="Helical" evidence="5">
    <location>
        <begin position="104"/>
        <end position="127"/>
    </location>
</feature>
<keyword evidence="8" id="KW-1185">Reference proteome</keyword>
<feature type="transmembrane region" description="Helical" evidence="5">
    <location>
        <begin position="400"/>
        <end position="421"/>
    </location>
</feature>
<feature type="transmembrane region" description="Helical" evidence="5">
    <location>
        <begin position="304"/>
        <end position="325"/>
    </location>
</feature>
<feature type="domain" description="Major facilitator superfamily (MFS) profile" evidence="6">
    <location>
        <begin position="14"/>
        <end position="465"/>
    </location>
</feature>
<dbReference type="RefSeq" id="WP_203839052.1">
    <property type="nucleotide sequence ID" value="NZ_BAAATV010000002.1"/>
</dbReference>
<feature type="transmembrane region" description="Helical" evidence="5">
    <location>
        <begin position="271"/>
        <end position="292"/>
    </location>
</feature>
<dbReference type="Pfam" id="PF07690">
    <property type="entry name" value="MFS_1"/>
    <property type="match status" value="1"/>
</dbReference>
<dbReference type="PANTHER" id="PTHR42718:SF42">
    <property type="entry name" value="EXPORT PROTEIN"/>
    <property type="match status" value="1"/>
</dbReference>
<name>A0ABQ3ZTM2_9ACTN</name>
<comment type="subcellular location">
    <subcellularLocation>
        <location evidence="1">Cell membrane</location>
        <topology evidence="1">Multi-pass membrane protein</topology>
    </subcellularLocation>
</comment>
<keyword evidence="4 5" id="KW-0472">Membrane</keyword>
<dbReference type="InterPro" id="IPR036259">
    <property type="entry name" value="MFS_trans_sf"/>
</dbReference>
<dbReference type="PROSITE" id="PS50850">
    <property type="entry name" value="MFS"/>
    <property type="match status" value="1"/>
</dbReference>
<keyword evidence="3 5" id="KW-1133">Transmembrane helix</keyword>
<reference evidence="7 8" key="1">
    <citation type="submission" date="2021-01" db="EMBL/GenBank/DDBJ databases">
        <title>Whole genome shotgun sequence of Actinoplanes humidus NBRC 14915.</title>
        <authorList>
            <person name="Komaki H."/>
            <person name="Tamura T."/>
        </authorList>
    </citation>
    <scope>NUCLEOTIDE SEQUENCE [LARGE SCALE GENOMIC DNA]</scope>
    <source>
        <strain evidence="7 8">NBRC 14915</strain>
    </source>
</reference>
<evidence type="ECO:0000256" key="5">
    <source>
        <dbReference type="SAM" id="Phobius"/>
    </source>
</evidence>
<feature type="transmembrane region" description="Helical" evidence="5">
    <location>
        <begin position="12"/>
        <end position="39"/>
    </location>
</feature>
<dbReference type="Proteomes" id="UP000603200">
    <property type="component" value="Unassembled WGS sequence"/>
</dbReference>
<dbReference type="CDD" id="cd17321">
    <property type="entry name" value="MFS_MMR_MDR_like"/>
    <property type="match status" value="1"/>
</dbReference>
<proteinExistence type="predicted"/>
<feature type="transmembrane region" description="Helical" evidence="5">
    <location>
        <begin position="201"/>
        <end position="219"/>
    </location>
</feature>
<dbReference type="PANTHER" id="PTHR42718">
    <property type="entry name" value="MAJOR FACILITATOR SUPERFAMILY MULTIDRUG TRANSPORTER MFSC"/>
    <property type="match status" value="1"/>
</dbReference>
<evidence type="ECO:0000256" key="4">
    <source>
        <dbReference type="ARBA" id="ARBA00023136"/>
    </source>
</evidence>
<dbReference type="SUPFAM" id="SSF103473">
    <property type="entry name" value="MFS general substrate transporter"/>
    <property type="match status" value="1"/>
</dbReference>
<dbReference type="InterPro" id="IPR020846">
    <property type="entry name" value="MFS_dom"/>
</dbReference>
<evidence type="ECO:0000256" key="3">
    <source>
        <dbReference type="ARBA" id="ARBA00022989"/>
    </source>
</evidence>
<feature type="transmembrane region" description="Helical" evidence="5">
    <location>
        <begin position="79"/>
        <end position="98"/>
    </location>
</feature>
<evidence type="ECO:0000313" key="7">
    <source>
        <dbReference type="EMBL" id="GIE21946.1"/>
    </source>
</evidence>
<evidence type="ECO:0000256" key="1">
    <source>
        <dbReference type="ARBA" id="ARBA00004651"/>
    </source>
</evidence>
<feature type="transmembrane region" description="Helical" evidence="5">
    <location>
        <begin position="139"/>
        <end position="161"/>
    </location>
</feature>